<dbReference type="AlphaFoldDB" id="A0A845HKG3"/>
<dbReference type="RefSeq" id="WP_161090018.1">
    <property type="nucleotide sequence ID" value="NZ_WWCV01000017.1"/>
</dbReference>
<evidence type="ECO:0000313" key="1">
    <source>
        <dbReference type="EMBL" id="MYN17394.1"/>
    </source>
</evidence>
<sequence>MKFDIDKPELDKFIGTLGQCGEVVSNFMKFSPTVMPAQEFASSAPLADLLHHPEFRVDAIELGEISADPIHYSTLNRWEFEGSLVGILLQGGCFRNSTSEDEARKLAGDVLSAVFPKPFDDLLVFRLDDPSWSEFTDAATVSHSYFAWQGARGLWWVLSVADTD</sequence>
<keyword evidence="2" id="KW-1185">Reference proteome</keyword>
<protein>
    <submittedName>
        <fullName evidence="1">Uncharacterized protein</fullName>
    </submittedName>
</protein>
<organism evidence="1 2">
    <name type="scientific">Duganella vulcania</name>
    <dbReference type="NCBI Taxonomy" id="2692166"/>
    <lineage>
        <taxon>Bacteria</taxon>
        <taxon>Pseudomonadati</taxon>
        <taxon>Pseudomonadota</taxon>
        <taxon>Betaproteobacteria</taxon>
        <taxon>Burkholderiales</taxon>
        <taxon>Oxalobacteraceae</taxon>
        <taxon>Telluria group</taxon>
        <taxon>Duganella</taxon>
    </lineage>
</organism>
<accession>A0A845HKG3</accession>
<evidence type="ECO:0000313" key="2">
    <source>
        <dbReference type="Proteomes" id="UP000484875"/>
    </source>
</evidence>
<proteinExistence type="predicted"/>
<reference evidence="1 2" key="1">
    <citation type="submission" date="2019-12" db="EMBL/GenBank/DDBJ databases">
        <title>Novel species isolated from a subtropical stream in China.</title>
        <authorList>
            <person name="Lu H."/>
        </authorList>
    </citation>
    <scope>NUCLEOTIDE SEQUENCE [LARGE SCALE GENOMIC DNA]</scope>
    <source>
        <strain evidence="1 2">FT107W</strain>
    </source>
</reference>
<name>A0A845HKG3_9BURK</name>
<dbReference type="EMBL" id="WWCV01000017">
    <property type="protein sequence ID" value="MYN17394.1"/>
    <property type="molecule type" value="Genomic_DNA"/>
</dbReference>
<gene>
    <name evidence="1" type="ORF">GTP81_11580</name>
</gene>
<dbReference type="Proteomes" id="UP000484875">
    <property type="component" value="Unassembled WGS sequence"/>
</dbReference>
<comment type="caution">
    <text evidence="1">The sequence shown here is derived from an EMBL/GenBank/DDBJ whole genome shotgun (WGS) entry which is preliminary data.</text>
</comment>